<gene>
    <name evidence="2" type="ORF">FHS27_006295</name>
</gene>
<evidence type="ECO:0000313" key="3">
    <source>
        <dbReference type="Proteomes" id="UP000536179"/>
    </source>
</evidence>
<feature type="region of interest" description="Disordered" evidence="1">
    <location>
        <begin position="1"/>
        <end position="27"/>
    </location>
</feature>
<comment type="caution">
    <text evidence="2">The sequence shown here is derived from an EMBL/GenBank/DDBJ whole genome shotgun (WGS) entry which is preliminary data.</text>
</comment>
<dbReference type="RefSeq" id="WP_184309769.1">
    <property type="nucleotide sequence ID" value="NZ_JACHXU010000038.1"/>
</dbReference>
<evidence type="ECO:0000256" key="1">
    <source>
        <dbReference type="SAM" id="MobiDB-lite"/>
    </source>
</evidence>
<accession>A0A7W5E6F8</accession>
<protein>
    <submittedName>
        <fullName evidence="2">Uncharacterized protein</fullName>
    </submittedName>
</protein>
<keyword evidence="3" id="KW-1185">Reference proteome</keyword>
<dbReference type="AlphaFoldDB" id="A0A7W5E6F8"/>
<dbReference type="Proteomes" id="UP000536179">
    <property type="component" value="Unassembled WGS sequence"/>
</dbReference>
<feature type="compositionally biased region" description="Low complexity" evidence="1">
    <location>
        <begin position="12"/>
        <end position="24"/>
    </location>
</feature>
<reference evidence="2 3" key="1">
    <citation type="submission" date="2020-08" db="EMBL/GenBank/DDBJ databases">
        <title>Genomic Encyclopedia of Type Strains, Phase III (KMG-III): the genomes of soil and plant-associated and newly described type strains.</title>
        <authorList>
            <person name="Whitman W."/>
        </authorList>
    </citation>
    <scope>NUCLEOTIDE SEQUENCE [LARGE SCALE GENOMIC DNA]</scope>
    <source>
        <strain evidence="2 3">CECT 8075</strain>
    </source>
</reference>
<proteinExistence type="predicted"/>
<name>A0A7W5E6F8_9BACT</name>
<sequence>METGIQHMPQCGGTFTSLTGFTSSPRSTRREQLETASVIQSNVAVEITDGGTSPRSRIASFAQRVVRNAVSRIAVDWVAVRRVTANGVGRD</sequence>
<dbReference type="EMBL" id="JACHXU010000038">
    <property type="protein sequence ID" value="MBB3210448.1"/>
    <property type="molecule type" value="Genomic_DNA"/>
</dbReference>
<evidence type="ECO:0000313" key="2">
    <source>
        <dbReference type="EMBL" id="MBB3210448.1"/>
    </source>
</evidence>
<organism evidence="2 3">
    <name type="scientific">Aporhodopirellula rubra</name>
    <dbReference type="NCBI Taxonomy" id="980271"/>
    <lineage>
        <taxon>Bacteria</taxon>
        <taxon>Pseudomonadati</taxon>
        <taxon>Planctomycetota</taxon>
        <taxon>Planctomycetia</taxon>
        <taxon>Pirellulales</taxon>
        <taxon>Pirellulaceae</taxon>
        <taxon>Aporhodopirellula</taxon>
    </lineage>
</organism>